<sequence length="386" mass="42962">MTNSADLPTPFNQDTHAIRRFTPAVLKWFAKHGRHDLPWQQLHKTDKDIYAVWLSEIMLQQTQVATVLGYFERFMQAFPTVQDLAVADWEAVANLWAGLGYYARARNLHAGAQQVAQFIRTHGKFPQMPDEWQAIKGVGRSTAGAIVAMGVGGRGVICDGNVKRVLTRWAGIDGDITKSATDKALWQLADTLTPARQSGEFAQAMMDLGATLCTRTRPKCEICPIAADCIAHRQGKQAAYPVKAKKSVKPTHHSQVLLITHGDLTDNDAKILWLKRPDDGIWGGLWCPPLLSITRQDTFNDGVIGEWLSDNLHSDLQRQNPPLAAIKHTLTHFHWQLSARHIALSADKFTQLKTLLADIHAEHHWQPLVNTLAKPAAMDKLLNAIA</sequence>
<keyword evidence="10 14" id="KW-0408">Iron</keyword>
<evidence type="ECO:0000256" key="1">
    <source>
        <dbReference type="ARBA" id="ARBA00000843"/>
    </source>
</evidence>
<name>A0A378R918_9GAMM</name>
<keyword evidence="11" id="KW-0411">Iron-sulfur</keyword>
<dbReference type="GO" id="GO:0035485">
    <property type="term" value="F:adenine/guanine mispair binding"/>
    <property type="evidence" value="ECO:0007669"/>
    <property type="project" value="TreeGrafter"/>
</dbReference>
<dbReference type="GO" id="GO:0032357">
    <property type="term" value="F:oxidized purine DNA binding"/>
    <property type="evidence" value="ECO:0007669"/>
    <property type="project" value="TreeGrafter"/>
</dbReference>
<evidence type="ECO:0000313" key="16">
    <source>
        <dbReference type="EMBL" id="STZ13852.1"/>
    </source>
</evidence>
<dbReference type="InterPro" id="IPR011257">
    <property type="entry name" value="DNA_glycosylase"/>
</dbReference>
<keyword evidence="9 16" id="KW-0378">Hydrolase</keyword>
<evidence type="ECO:0000256" key="5">
    <source>
        <dbReference type="ARBA" id="ARBA00022023"/>
    </source>
</evidence>
<dbReference type="Pfam" id="PF14815">
    <property type="entry name" value="NUDIX_4"/>
    <property type="match status" value="1"/>
</dbReference>
<organism evidence="16 17">
    <name type="scientific">Moraxella caviae</name>
    <dbReference type="NCBI Taxonomy" id="34060"/>
    <lineage>
        <taxon>Bacteria</taxon>
        <taxon>Pseudomonadati</taxon>
        <taxon>Pseudomonadota</taxon>
        <taxon>Gammaproteobacteria</taxon>
        <taxon>Moraxellales</taxon>
        <taxon>Moraxellaceae</taxon>
        <taxon>Moraxella</taxon>
    </lineage>
</organism>
<dbReference type="CDD" id="cd03431">
    <property type="entry name" value="NUDIX_DNA_Glycosylase_C-MutY"/>
    <property type="match status" value="1"/>
</dbReference>
<dbReference type="EMBL" id="UGQE01000004">
    <property type="protein sequence ID" value="STZ13852.1"/>
    <property type="molecule type" value="Genomic_DNA"/>
</dbReference>
<accession>A0A378R918</accession>
<dbReference type="CDD" id="cd00056">
    <property type="entry name" value="ENDO3c"/>
    <property type="match status" value="1"/>
</dbReference>
<evidence type="ECO:0000259" key="15">
    <source>
        <dbReference type="SMART" id="SM00478"/>
    </source>
</evidence>
<evidence type="ECO:0000256" key="9">
    <source>
        <dbReference type="ARBA" id="ARBA00022801"/>
    </source>
</evidence>
<dbReference type="FunFam" id="1.10.340.30:FF:000002">
    <property type="entry name" value="Adenine DNA glycosylase"/>
    <property type="match status" value="1"/>
</dbReference>
<comment type="function">
    <text evidence="2">Adenine glycosylase active on G-A mispairs. MutY also corrects error-prone DNA synthesis past GO lesions which are due to the oxidatively damaged form of guanine: 7,8-dihydro-8-oxoguanine (8-oxo-dGTP).</text>
</comment>
<dbReference type="AlphaFoldDB" id="A0A378R918"/>
<evidence type="ECO:0000256" key="3">
    <source>
        <dbReference type="ARBA" id="ARBA00008343"/>
    </source>
</evidence>
<reference evidence="16 17" key="1">
    <citation type="submission" date="2018-06" db="EMBL/GenBank/DDBJ databases">
        <authorList>
            <consortium name="Pathogen Informatics"/>
            <person name="Doyle S."/>
        </authorList>
    </citation>
    <scope>NUCLEOTIDE SEQUENCE [LARGE SCALE GENOMIC DNA]</scope>
    <source>
        <strain evidence="16 17">NCTC10293</strain>
    </source>
</reference>
<comment type="catalytic activity">
    <reaction evidence="1 14">
        <text>Hydrolyzes free adenine bases from 7,8-dihydro-8-oxoguanine:adenine mismatched double-stranded DNA, leaving an apurinic site.</text>
        <dbReference type="EC" id="3.2.2.31"/>
    </reaction>
</comment>
<dbReference type="PANTHER" id="PTHR42944">
    <property type="entry name" value="ADENINE DNA GLYCOSYLASE"/>
    <property type="match status" value="1"/>
</dbReference>
<dbReference type="GO" id="GO:0006298">
    <property type="term" value="P:mismatch repair"/>
    <property type="evidence" value="ECO:0007669"/>
    <property type="project" value="TreeGrafter"/>
</dbReference>
<evidence type="ECO:0000256" key="6">
    <source>
        <dbReference type="ARBA" id="ARBA00022485"/>
    </source>
</evidence>
<evidence type="ECO:0000256" key="11">
    <source>
        <dbReference type="ARBA" id="ARBA00023014"/>
    </source>
</evidence>
<keyword evidence="13 14" id="KW-0326">Glycosidase</keyword>
<dbReference type="NCBIfam" id="TIGR01084">
    <property type="entry name" value="mutY"/>
    <property type="match status" value="1"/>
</dbReference>
<comment type="cofactor">
    <cofactor evidence="14">
        <name>[4Fe-4S] cluster</name>
        <dbReference type="ChEBI" id="CHEBI:49883"/>
    </cofactor>
    <text evidence="14">Binds 1 [4Fe-4S] cluster.</text>
</comment>
<dbReference type="InterPro" id="IPR029119">
    <property type="entry name" value="MutY_C"/>
</dbReference>
<dbReference type="Proteomes" id="UP000255279">
    <property type="component" value="Unassembled WGS sequence"/>
</dbReference>
<dbReference type="GO" id="GO:0000701">
    <property type="term" value="F:purine-specific mismatch base pair DNA N-glycosylase activity"/>
    <property type="evidence" value="ECO:0007669"/>
    <property type="project" value="UniProtKB-EC"/>
</dbReference>
<dbReference type="PANTHER" id="PTHR42944:SF1">
    <property type="entry name" value="ADENINE DNA GLYCOSYLASE"/>
    <property type="match status" value="1"/>
</dbReference>
<dbReference type="Pfam" id="PF00730">
    <property type="entry name" value="HhH-GPD"/>
    <property type="match status" value="1"/>
</dbReference>
<dbReference type="InterPro" id="IPR003265">
    <property type="entry name" value="HhH-GPD_domain"/>
</dbReference>
<gene>
    <name evidence="16" type="primary">mutY</name>
    <name evidence="16" type="ORF">NCTC10293_01431</name>
</gene>
<dbReference type="SUPFAM" id="SSF48150">
    <property type="entry name" value="DNA-glycosylase"/>
    <property type="match status" value="1"/>
</dbReference>
<keyword evidence="6" id="KW-0004">4Fe-4S</keyword>
<evidence type="ECO:0000256" key="8">
    <source>
        <dbReference type="ARBA" id="ARBA00022763"/>
    </source>
</evidence>
<evidence type="ECO:0000256" key="12">
    <source>
        <dbReference type="ARBA" id="ARBA00023204"/>
    </source>
</evidence>
<dbReference type="SMART" id="SM00478">
    <property type="entry name" value="ENDO3c"/>
    <property type="match status" value="1"/>
</dbReference>
<feature type="domain" description="HhH-GPD" evidence="15">
    <location>
        <begin position="58"/>
        <end position="211"/>
    </location>
</feature>
<dbReference type="Gene3D" id="1.10.1670.10">
    <property type="entry name" value="Helix-hairpin-Helix base-excision DNA repair enzymes (C-terminal)"/>
    <property type="match status" value="1"/>
</dbReference>
<evidence type="ECO:0000256" key="10">
    <source>
        <dbReference type="ARBA" id="ARBA00023004"/>
    </source>
</evidence>
<dbReference type="GO" id="GO:0006284">
    <property type="term" value="P:base-excision repair"/>
    <property type="evidence" value="ECO:0007669"/>
    <property type="project" value="UniProtKB-UniRule"/>
</dbReference>
<dbReference type="GO" id="GO:0046872">
    <property type="term" value="F:metal ion binding"/>
    <property type="evidence" value="ECO:0007669"/>
    <property type="project" value="UniProtKB-UniRule"/>
</dbReference>
<dbReference type="InterPro" id="IPR015797">
    <property type="entry name" value="NUDIX_hydrolase-like_dom_sf"/>
</dbReference>
<evidence type="ECO:0000256" key="4">
    <source>
        <dbReference type="ARBA" id="ARBA00012045"/>
    </source>
</evidence>
<dbReference type="EC" id="3.2.2.31" evidence="4 14"/>
<dbReference type="InterPro" id="IPR023170">
    <property type="entry name" value="HhH_base_excis_C"/>
</dbReference>
<dbReference type="GO" id="GO:0034039">
    <property type="term" value="F:8-oxo-7,8-dihydroguanine DNA N-glycosylase activity"/>
    <property type="evidence" value="ECO:0007669"/>
    <property type="project" value="TreeGrafter"/>
</dbReference>
<dbReference type="Gene3D" id="1.10.340.30">
    <property type="entry name" value="Hypothetical protein, domain 2"/>
    <property type="match status" value="1"/>
</dbReference>
<dbReference type="OrthoDB" id="9802365at2"/>
<evidence type="ECO:0000313" key="17">
    <source>
        <dbReference type="Proteomes" id="UP000255279"/>
    </source>
</evidence>
<dbReference type="GO" id="GO:0051539">
    <property type="term" value="F:4 iron, 4 sulfur cluster binding"/>
    <property type="evidence" value="ECO:0007669"/>
    <property type="project" value="UniProtKB-UniRule"/>
</dbReference>
<comment type="similarity">
    <text evidence="3 14">Belongs to the Nth/MutY family.</text>
</comment>
<proteinExistence type="inferred from homology"/>
<dbReference type="PROSITE" id="PS00764">
    <property type="entry name" value="ENDONUCLEASE_III_1"/>
    <property type="match status" value="1"/>
</dbReference>
<dbReference type="RefSeq" id="WP_078276871.1">
    <property type="nucleotide sequence ID" value="NZ_CAACXO010000038.1"/>
</dbReference>
<dbReference type="SUPFAM" id="SSF55811">
    <property type="entry name" value="Nudix"/>
    <property type="match status" value="1"/>
</dbReference>
<dbReference type="InterPro" id="IPR004035">
    <property type="entry name" value="Endouclease-III_FeS-bd_BS"/>
</dbReference>
<evidence type="ECO:0000256" key="14">
    <source>
        <dbReference type="RuleBase" id="RU365096"/>
    </source>
</evidence>
<keyword evidence="7" id="KW-0479">Metal-binding</keyword>
<dbReference type="Gene3D" id="3.90.79.10">
    <property type="entry name" value="Nucleoside Triphosphate Pyrophosphohydrolase"/>
    <property type="match status" value="1"/>
</dbReference>
<dbReference type="InterPro" id="IPR044298">
    <property type="entry name" value="MIG/MutY"/>
</dbReference>
<evidence type="ECO:0000256" key="13">
    <source>
        <dbReference type="ARBA" id="ARBA00023295"/>
    </source>
</evidence>
<evidence type="ECO:0000256" key="2">
    <source>
        <dbReference type="ARBA" id="ARBA00002933"/>
    </source>
</evidence>
<evidence type="ECO:0000256" key="7">
    <source>
        <dbReference type="ARBA" id="ARBA00022723"/>
    </source>
</evidence>
<dbReference type="InterPro" id="IPR005760">
    <property type="entry name" value="A/G_AdeGlyc_MutY"/>
</dbReference>
<keyword evidence="12" id="KW-0234">DNA repair</keyword>
<protein>
    <recommendedName>
        <fullName evidence="5 14">Adenine DNA glycosylase</fullName>
        <ecNumber evidence="4 14">3.2.2.31</ecNumber>
    </recommendedName>
</protein>
<keyword evidence="8 14" id="KW-0227">DNA damage</keyword>